<name>X1GEZ9_9ZZZZ</name>
<protein>
    <submittedName>
        <fullName evidence="1">Uncharacterized protein</fullName>
    </submittedName>
</protein>
<reference evidence="1" key="1">
    <citation type="journal article" date="2014" name="Front. Microbiol.">
        <title>High frequency of phylogenetically diverse reductive dehalogenase-homologous genes in deep subseafloor sedimentary metagenomes.</title>
        <authorList>
            <person name="Kawai M."/>
            <person name="Futagami T."/>
            <person name="Toyoda A."/>
            <person name="Takaki Y."/>
            <person name="Nishi S."/>
            <person name="Hori S."/>
            <person name="Arai W."/>
            <person name="Tsubouchi T."/>
            <person name="Morono Y."/>
            <person name="Uchiyama I."/>
            <person name="Ito T."/>
            <person name="Fujiyama A."/>
            <person name="Inagaki F."/>
            <person name="Takami H."/>
        </authorList>
    </citation>
    <scope>NUCLEOTIDE SEQUENCE</scope>
    <source>
        <strain evidence="1">Expedition CK06-06</strain>
    </source>
</reference>
<proteinExistence type="predicted"/>
<organism evidence="1">
    <name type="scientific">marine sediment metagenome</name>
    <dbReference type="NCBI Taxonomy" id="412755"/>
    <lineage>
        <taxon>unclassified sequences</taxon>
        <taxon>metagenomes</taxon>
        <taxon>ecological metagenomes</taxon>
    </lineage>
</organism>
<feature type="non-terminal residue" evidence="1">
    <location>
        <position position="1"/>
    </location>
</feature>
<gene>
    <name evidence="1" type="ORF">S03H2_40416</name>
</gene>
<dbReference type="EMBL" id="BARU01025055">
    <property type="protein sequence ID" value="GAH56446.1"/>
    <property type="molecule type" value="Genomic_DNA"/>
</dbReference>
<sequence>QSIFVRNPSNMTWRKIGETLFGKGWRKKYADSDEYEVTEDDVRTAFLVLTNFADEIVDIAEKKQPFVEQVGFALTHIQIYKLYLDFKRDNSNGCYNSIWEKFKKKND</sequence>
<dbReference type="AlphaFoldDB" id="X1GEZ9"/>
<evidence type="ECO:0000313" key="1">
    <source>
        <dbReference type="EMBL" id="GAH56446.1"/>
    </source>
</evidence>
<comment type="caution">
    <text evidence="1">The sequence shown here is derived from an EMBL/GenBank/DDBJ whole genome shotgun (WGS) entry which is preliminary data.</text>
</comment>
<accession>X1GEZ9</accession>